<keyword evidence="2" id="KW-1185">Reference proteome</keyword>
<evidence type="ECO:0000313" key="2">
    <source>
        <dbReference type="Proteomes" id="UP000661112"/>
    </source>
</evidence>
<evidence type="ECO:0000313" key="1">
    <source>
        <dbReference type="EMBL" id="MBD2505509.1"/>
    </source>
</evidence>
<protein>
    <submittedName>
        <fullName evidence="1">Nucleotidyl transferase AbiEii/AbiGii toxin family protein</fullName>
    </submittedName>
</protein>
<reference evidence="1 2" key="1">
    <citation type="journal article" date="2020" name="ISME J.">
        <title>Comparative genomics reveals insights into cyanobacterial evolution and habitat adaptation.</title>
        <authorList>
            <person name="Chen M.Y."/>
            <person name="Teng W.K."/>
            <person name="Zhao L."/>
            <person name="Hu C.X."/>
            <person name="Zhou Y.K."/>
            <person name="Han B.P."/>
            <person name="Song L.R."/>
            <person name="Shu W.S."/>
        </authorList>
    </citation>
    <scope>NUCLEOTIDE SEQUENCE [LARGE SCALE GENOMIC DNA]</scope>
    <source>
        <strain evidence="1 2">FACHB-119</strain>
    </source>
</reference>
<name>A0ABR8DEH3_9NOST</name>
<dbReference type="EMBL" id="JACJSG010000093">
    <property type="protein sequence ID" value="MBD2505509.1"/>
    <property type="molecule type" value="Genomic_DNA"/>
</dbReference>
<comment type="caution">
    <text evidence="1">The sequence shown here is derived from an EMBL/GenBank/DDBJ whole genome shotgun (WGS) entry which is preliminary data.</text>
</comment>
<dbReference type="RefSeq" id="WP_190480379.1">
    <property type="nucleotide sequence ID" value="NZ_JACJSG010000093.1"/>
</dbReference>
<accession>A0ABR8DEH3</accession>
<gene>
    <name evidence="1" type="ORF">H6G83_33775</name>
</gene>
<keyword evidence="1" id="KW-0808">Transferase</keyword>
<dbReference type="Proteomes" id="UP000661112">
    <property type="component" value="Unassembled WGS sequence"/>
</dbReference>
<proteinExistence type="predicted"/>
<dbReference type="GO" id="GO:0016740">
    <property type="term" value="F:transferase activity"/>
    <property type="evidence" value="ECO:0007669"/>
    <property type="project" value="UniProtKB-KW"/>
</dbReference>
<sequence>MNESVQMLEKAANLLADVHKQIVFVGGATISLYLDELSSGDVRSTNDVDCVVEITSTAEYYHFSEKLRKIGLEEDIESRVICRWRYQNLIMDIMPTNSSALGFSNSWYEPGVKNSIIYKLPSGQEINIFPVPYLLASKIEAFLGRGNGNYYYSHDLEDIILLLDGCPSLEEEIQQASEDVKKFIKDWFTREQDDLLEIAPSHLSSTSKNAGRDRRLLSLIERLAT</sequence>
<organism evidence="1 2">
    <name type="scientific">Anabaena azotica FACHB-119</name>
    <dbReference type="NCBI Taxonomy" id="947527"/>
    <lineage>
        <taxon>Bacteria</taxon>
        <taxon>Bacillati</taxon>
        <taxon>Cyanobacteriota</taxon>
        <taxon>Cyanophyceae</taxon>
        <taxon>Nostocales</taxon>
        <taxon>Nostocaceae</taxon>
        <taxon>Anabaena</taxon>
        <taxon>Anabaena azotica</taxon>
    </lineage>
</organism>